<dbReference type="Gene3D" id="3.40.50.12780">
    <property type="entry name" value="N-terminal domain of ligase-like"/>
    <property type="match status" value="1"/>
</dbReference>
<proteinExistence type="predicted"/>
<sequence length="525" mass="57849">MKEYRNVIEPFLEQARLHPNRRAAVCGSVEVTYEELDVLASKIARAFRDRGICAGDKVAYLMPNGIELVAVYLAIQRIGAVAVPLNYRLISREIAFLTNAVDASLLVFDKSFTNKVEAVLRDFDAGVGLMAVGAETPFAPRLIDLAERACEPEVEVYRRGGVSRIQFTGGSTGLPKGACRSHEADLVEVRAVAASNLMNEIDHPVVLIQCPLEHHGGHSWFLSALSVGATLVICGRFEPNTVLRRIEEYGVTHMILLPPTTYTRLVRCEGIGSYDVSSVRIVQSAAGGMTPEIIEGIYDVFPNAEVNYGWGQSESGVGTTMRITRKMLADRAPQLDSIGKPMKTLQIRLVDEDGCDVSVGEPGEAIVKTPARMLGYYGQDELTHAAFTRDGWLRTGDIMTQDARGYYYLKSRKKDMIKSGGENVFINEVQTAILRNPNVADCVVFGTDDPVMGEAVAAVVQPRAGAVLTQDEVQDSCKRYIASYKKPRYVVFIDDLGRDDAGKVRLSRLVEYFDAHVEKIFEEAR</sequence>
<organism evidence="3 4">
    <name type="scientific">Slackia piriformis</name>
    <dbReference type="NCBI Taxonomy" id="626934"/>
    <lineage>
        <taxon>Bacteria</taxon>
        <taxon>Bacillati</taxon>
        <taxon>Actinomycetota</taxon>
        <taxon>Coriobacteriia</taxon>
        <taxon>Eggerthellales</taxon>
        <taxon>Eggerthellaceae</taxon>
        <taxon>Slackia</taxon>
    </lineage>
</organism>
<dbReference type="EMBL" id="JAGZSV010000003">
    <property type="protein sequence ID" value="MBS6939952.1"/>
    <property type="molecule type" value="Genomic_DNA"/>
</dbReference>
<dbReference type="InterPro" id="IPR025110">
    <property type="entry name" value="AMP-bd_C"/>
</dbReference>
<dbReference type="PROSITE" id="PS00455">
    <property type="entry name" value="AMP_BINDING"/>
    <property type="match status" value="1"/>
</dbReference>
<evidence type="ECO:0000259" key="1">
    <source>
        <dbReference type="Pfam" id="PF00501"/>
    </source>
</evidence>
<evidence type="ECO:0000313" key="4">
    <source>
        <dbReference type="Proteomes" id="UP000727506"/>
    </source>
</evidence>
<dbReference type="PANTHER" id="PTHR43201:SF32">
    <property type="entry name" value="2-SUCCINYLBENZOATE--COA LIGASE, CHLOROPLASTIC_PEROXISOMAL"/>
    <property type="match status" value="1"/>
</dbReference>
<evidence type="ECO:0000259" key="2">
    <source>
        <dbReference type="Pfam" id="PF13193"/>
    </source>
</evidence>
<dbReference type="SUPFAM" id="SSF56801">
    <property type="entry name" value="Acetyl-CoA synthetase-like"/>
    <property type="match status" value="1"/>
</dbReference>
<reference evidence="3" key="1">
    <citation type="submission" date="2021-02" db="EMBL/GenBank/DDBJ databases">
        <title>Infant gut strain persistence is associated with maternal origin, phylogeny, and functional potential including surface adhesion and iron acquisition.</title>
        <authorList>
            <person name="Lou Y.C."/>
        </authorList>
    </citation>
    <scope>NUCLEOTIDE SEQUENCE</scope>
    <source>
        <strain evidence="3">L2_039_000G1_dasL2_039_000G1_concoct_11</strain>
    </source>
</reference>
<dbReference type="GO" id="GO:0006631">
    <property type="term" value="P:fatty acid metabolic process"/>
    <property type="evidence" value="ECO:0007669"/>
    <property type="project" value="TreeGrafter"/>
</dbReference>
<comment type="caution">
    <text evidence="3">The sequence shown here is derived from an EMBL/GenBank/DDBJ whole genome shotgun (WGS) entry which is preliminary data.</text>
</comment>
<dbReference type="InterPro" id="IPR045851">
    <property type="entry name" value="AMP-bd_C_sf"/>
</dbReference>
<dbReference type="PANTHER" id="PTHR43201">
    <property type="entry name" value="ACYL-COA SYNTHETASE"/>
    <property type="match status" value="1"/>
</dbReference>
<evidence type="ECO:0000313" key="3">
    <source>
        <dbReference type="EMBL" id="MBS6939952.1"/>
    </source>
</evidence>
<accession>A0A943URP4</accession>
<dbReference type="GO" id="GO:0031956">
    <property type="term" value="F:medium-chain fatty acid-CoA ligase activity"/>
    <property type="evidence" value="ECO:0007669"/>
    <property type="project" value="TreeGrafter"/>
</dbReference>
<dbReference type="AlphaFoldDB" id="A0A943URP4"/>
<dbReference type="InterPro" id="IPR042099">
    <property type="entry name" value="ANL_N_sf"/>
</dbReference>
<dbReference type="InterPro" id="IPR000873">
    <property type="entry name" value="AMP-dep_synth/lig_dom"/>
</dbReference>
<dbReference type="Pfam" id="PF13193">
    <property type="entry name" value="AMP-binding_C"/>
    <property type="match status" value="1"/>
</dbReference>
<gene>
    <name evidence="3" type="ORF">KH142_00405</name>
</gene>
<feature type="domain" description="AMP-binding enzyme C-terminal" evidence="2">
    <location>
        <begin position="428"/>
        <end position="503"/>
    </location>
</feature>
<dbReference type="Pfam" id="PF00501">
    <property type="entry name" value="AMP-binding"/>
    <property type="match status" value="1"/>
</dbReference>
<dbReference type="Gene3D" id="3.30.300.30">
    <property type="match status" value="1"/>
</dbReference>
<feature type="domain" description="AMP-dependent synthetase/ligase" evidence="1">
    <location>
        <begin position="12"/>
        <end position="377"/>
    </location>
</feature>
<dbReference type="Proteomes" id="UP000727506">
    <property type="component" value="Unassembled WGS sequence"/>
</dbReference>
<protein>
    <submittedName>
        <fullName evidence="3">AMP-binding protein</fullName>
    </submittedName>
</protein>
<name>A0A943URP4_9ACTN</name>
<dbReference type="InterPro" id="IPR020845">
    <property type="entry name" value="AMP-binding_CS"/>
</dbReference>